<keyword evidence="4" id="KW-0963">Cytoplasm</keyword>
<feature type="compositionally biased region" description="Low complexity" evidence="7">
    <location>
        <begin position="198"/>
        <end position="207"/>
    </location>
</feature>
<evidence type="ECO:0000256" key="1">
    <source>
        <dbReference type="ARBA" id="ARBA00004123"/>
    </source>
</evidence>
<evidence type="ECO:0000256" key="7">
    <source>
        <dbReference type="SAM" id="MobiDB-lite"/>
    </source>
</evidence>
<feature type="region of interest" description="Disordered" evidence="7">
    <location>
        <begin position="83"/>
        <end position="126"/>
    </location>
</feature>
<evidence type="ECO:0000313" key="9">
    <source>
        <dbReference type="EMBL" id="KAJ3224193.1"/>
    </source>
</evidence>
<feature type="compositionally biased region" description="Basic and acidic residues" evidence="7">
    <location>
        <begin position="83"/>
        <end position="93"/>
    </location>
</feature>
<keyword evidence="5" id="KW-0694">RNA-binding</keyword>
<dbReference type="GO" id="GO:0000932">
    <property type="term" value="C:P-body"/>
    <property type="evidence" value="ECO:0007669"/>
    <property type="project" value="UniProtKB-SubCell"/>
</dbReference>
<dbReference type="GO" id="GO:0003723">
    <property type="term" value="F:RNA binding"/>
    <property type="evidence" value="ECO:0007669"/>
    <property type="project" value="UniProtKB-KW"/>
</dbReference>
<evidence type="ECO:0000256" key="2">
    <source>
        <dbReference type="ARBA" id="ARBA00004201"/>
    </source>
</evidence>
<comment type="subcellular location">
    <subcellularLocation>
        <location evidence="2">Cytoplasm</location>
        <location evidence="2">P-body</location>
    </subcellularLocation>
    <subcellularLocation>
        <location evidence="1">Nucleus</location>
    </subcellularLocation>
</comment>
<feature type="compositionally biased region" description="Polar residues" evidence="7">
    <location>
        <begin position="313"/>
        <end position="322"/>
    </location>
</feature>
<feature type="compositionally biased region" description="Acidic residues" evidence="7">
    <location>
        <begin position="41"/>
        <end position="51"/>
    </location>
</feature>
<protein>
    <recommendedName>
        <fullName evidence="8">mRNA decay factor PAT1 domain-containing protein</fullName>
    </recommendedName>
</protein>
<dbReference type="Proteomes" id="UP001211065">
    <property type="component" value="Unassembled WGS sequence"/>
</dbReference>
<evidence type="ECO:0000313" key="10">
    <source>
        <dbReference type="Proteomes" id="UP001211065"/>
    </source>
</evidence>
<feature type="region of interest" description="Disordered" evidence="7">
    <location>
        <begin position="451"/>
        <end position="477"/>
    </location>
</feature>
<dbReference type="GO" id="GO:0033962">
    <property type="term" value="P:P-body assembly"/>
    <property type="evidence" value="ECO:0007669"/>
    <property type="project" value="TreeGrafter"/>
</dbReference>
<evidence type="ECO:0000256" key="5">
    <source>
        <dbReference type="ARBA" id="ARBA00022884"/>
    </source>
</evidence>
<feature type="domain" description="mRNA decay factor PAT1" evidence="8">
    <location>
        <begin position="1"/>
        <end position="789"/>
    </location>
</feature>
<feature type="compositionally biased region" description="Low complexity" evidence="7">
    <location>
        <begin position="108"/>
        <end position="124"/>
    </location>
</feature>
<feature type="region of interest" description="Disordered" evidence="7">
    <location>
        <begin position="191"/>
        <end position="213"/>
    </location>
</feature>
<dbReference type="Pfam" id="PF09770">
    <property type="entry name" value="PAT1"/>
    <property type="match status" value="1"/>
</dbReference>
<dbReference type="EMBL" id="JADGJW010000101">
    <property type="protein sequence ID" value="KAJ3224193.1"/>
    <property type="molecule type" value="Genomic_DNA"/>
</dbReference>
<keyword evidence="10" id="KW-1185">Reference proteome</keyword>
<feature type="region of interest" description="Disordered" evidence="7">
    <location>
        <begin position="263"/>
        <end position="328"/>
    </location>
</feature>
<dbReference type="GO" id="GO:0000290">
    <property type="term" value="P:deadenylation-dependent decapping of nuclear-transcribed mRNA"/>
    <property type="evidence" value="ECO:0007669"/>
    <property type="project" value="InterPro"/>
</dbReference>
<evidence type="ECO:0000256" key="6">
    <source>
        <dbReference type="ARBA" id="ARBA00023242"/>
    </source>
</evidence>
<evidence type="ECO:0000259" key="8">
    <source>
        <dbReference type="Pfam" id="PF09770"/>
    </source>
</evidence>
<feature type="compositionally biased region" description="Low complexity" evidence="7">
    <location>
        <begin position="462"/>
        <end position="477"/>
    </location>
</feature>
<dbReference type="GO" id="GO:0005634">
    <property type="term" value="C:nucleus"/>
    <property type="evidence" value="ECO:0007669"/>
    <property type="project" value="UniProtKB-SubCell"/>
</dbReference>
<accession>A0AAD5U7M8</accession>
<reference evidence="9" key="1">
    <citation type="submission" date="2020-05" db="EMBL/GenBank/DDBJ databases">
        <title>Phylogenomic resolution of chytrid fungi.</title>
        <authorList>
            <person name="Stajich J.E."/>
            <person name="Amses K."/>
            <person name="Simmons R."/>
            <person name="Seto K."/>
            <person name="Myers J."/>
            <person name="Bonds A."/>
            <person name="Quandt C.A."/>
            <person name="Barry K."/>
            <person name="Liu P."/>
            <person name="Grigoriev I."/>
            <person name="Longcore J.E."/>
            <person name="James T.Y."/>
        </authorList>
    </citation>
    <scope>NUCLEOTIDE SEQUENCE</scope>
    <source>
        <strain evidence="9">JEL0476</strain>
    </source>
</reference>
<dbReference type="AlphaFoldDB" id="A0AAD5U7M8"/>
<evidence type="ECO:0000256" key="4">
    <source>
        <dbReference type="ARBA" id="ARBA00022490"/>
    </source>
</evidence>
<proteinExistence type="inferred from homology"/>
<gene>
    <name evidence="9" type="ORF">HK099_000115</name>
</gene>
<name>A0AAD5U7M8_9FUNG</name>
<comment type="similarity">
    <text evidence="3">Belongs to the PAT1 family.</text>
</comment>
<feature type="region of interest" description="Disordered" evidence="7">
    <location>
        <begin position="1"/>
        <end position="23"/>
    </location>
</feature>
<evidence type="ECO:0000256" key="3">
    <source>
        <dbReference type="ARBA" id="ARBA00009138"/>
    </source>
</evidence>
<organism evidence="9 10">
    <name type="scientific">Clydaea vesicula</name>
    <dbReference type="NCBI Taxonomy" id="447962"/>
    <lineage>
        <taxon>Eukaryota</taxon>
        <taxon>Fungi</taxon>
        <taxon>Fungi incertae sedis</taxon>
        <taxon>Chytridiomycota</taxon>
        <taxon>Chytridiomycota incertae sedis</taxon>
        <taxon>Chytridiomycetes</taxon>
        <taxon>Lobulomycetales</taxon>
        <taxon>Lobulomycetaceae</taxon>
        <taxon>Clydaea</taxon>
    </lineage>
</organism>
<dbReference type="InterPro" id="IPR039900">
    <property type="entry name" value="Pat1-like"/>
</dbReference>
<feature type="compositionally biased region" description="Polar residues" evidence="7">
    <location>
        <begin position="289"/>
        <end position="298"/>
    </location>
</feature>
<sequence>MSFFDFNTALPPENGKEYNDEEEKYGQMDLLMEEKYKYGDELQEEEDEDNNETFGDSNNHMIDEEFDFTQAGNAFFQLEEKQIKRSPPPKKENPSSWNQSTSQFHAKQQNQYQLPQQYGQEQQQHIVSVRKKNSIQDIWKKNPQMGSQNYQMPTLQAQMKQQFQSHQQHQPHFQQQQQNMIRQQYQMQQTHSKHISNQVQQQRQHQQTMSVEELESQLLYSRKPGGPENAMSLEEVEAAMLSKRQLKFQHEVDMEILKQQRLRQQQQREYTTGRLTPPTDFGSPKQVKSAYQSENNTRQFERDRQYSNDRQQRPSNFNSMRSLSHGMGRKEGQIMNQFEKELIAKIQISQLVSQDPYTDDFYYVVYSGLKNPQHHQEVGQQKVSSNSFDKNLNWQQNMLLNNNGAKVSLENAIKTQMQRLIDGRKQQKPKGTSLSLEGALGKIALNSTKTPKKQMEVKLSDKLSNLDSKSSGKKSVSASNTIVSKKNVLKNIESVFTAVLNLEHLKRKLSGEALDLSSEMDEETKQGKWNKEYEENVDALVTNLHFTEAISLDTPHPLTHFIHYAKGKKIIPRAVRYLTPELTLRFLSTLLSRFEGLDVCHIPIGILNEEVELFMMTVIPPFVQVISEVNLAVVNNFMRILLERHPTQWLTKSKIGLATLTMLLSRAEILKQTYPNGGVGVLEVNSWTELYNFLFNSLQNNFLGIFPSFSKLLKTAKVTPTQLAQSVDQDEVYVWQFLAALAVGATIPDHQRILVIEVREKVVECSKQEGNVKALGNVNLFLNALGLGIDAAQLAAQLS</sequence>
<comment type="caution">
    <text evidence="9">The sequence shown here is derived from an EMBL/GenBank/DDBJ whole genome shotgun (WGS) entry which is preliminary data.</text>
</comment>
<dbReference type="PANTHER" id="PTHR21551">
    <property type="entry name" value="TOPOISOMERASE II-ASSOCIATED PROTEIN PAT1"/>
    <property type="match status" value="1"/>
</dbReference>
<feature type="region of interest" description="Disordered" evidence="7">
    <location>
        <begin position="37"/>
        <end position="63"/>
    </location>
</feature>
<feature type="compositionally biased region" description="Polar residues" evidence="7">
    <location>
        <begin position="94"/>
        <end position="107"/>
    </location>
</feature>
<dbReference type="PANTHER" id="PTHR21551:SF0">
    <property type="entry name" value="PROTEIN ASSOCIATED WITH TOPO II RELATED-1, ISOFORM A"/>
    <property type="match status" value="1"/>
</dbReference>
<dbReference type="InterPro" id="IPR019167">
    <property type="entry name" value="PAT1_dom"/>
</dbReference>
<keyword evidence="6" id="KW-0539">Nucleus</keyword>
<feature type="compositionally biased region" description="Basic and acidic residues" evidence="7">
    <location>
        <begin position="299"/>
        <end position="312"/>
    </location>
</feature>